<reference evidence="3" key="1">
    <citation type="submission" date="2019-11" db="EMBL/GenBank/DDBJ databases">
        <authorList>
            <person name="Feng L."/>
        </authorList>
    </citation>
    <scope>NUCLEOTIDE SEQUENCE</scope>
    <source>
        <strain evidence="3">VrattiLFYP33</strain>
    </source>
</reference>
<dbReference type="AlphaFoldDB" id="A0A6N3BYE2"/>
<dbReference type="InterPro" id="IPR003680">
    <property type="entry name" value="Flavodoxin_fold"/>
</dbReference>
<dbReference type="SUPFAM" id="SSF52218">
    <property type="entry name" value="Flavoproteins"/>
    <property type="match status" value="1"/>
</dbReference>
<dbReference type="PANTHER" id="PTHR47307:SF1">
    <property type="entry name" value="GLUTATHIONE-REGULATED POTASSIUM-EFFLUX SYSTEM ANCILLARY PROTEIN KEFG"/>
    <property type="match status" value="1"/>
</dbReference>
<evidence type="ECO:0000256" key="1">
    <source>
        <dbReference type="ARBA" id="ARBA00023002"/>
    </source>
</evidence>
<name>A0A6N3BYE2_9FIRM</name>
<dbReference type="Pfam" id="PF02525">
    <property type="entry name" value="Flavodoxin_2"/>
    <property type="match status" value="1"/>
</dbReference>
<dbReference type="GO" id="GO:0003955">
    <property type="term" value="F:NAD(P)H dehydrogenase (quinone) activity"/>
    <property type="evidence" value="ECO:0007669"/>
    <property type="project" value="TreeGrafter"/>
</dbReference>
<dbReference type="EMBL" id="CACRUX010000046">
    <property type="protein sequence ID" value="VYU06637.1"/>
    <property type="molecule type" value="Genomic_DNA"/>
</dbReference>
<sequence>MKKVLVVSAHDTVVDSVANKYILEDLKAKLPNAVFDDLDAQYADFNFDIKAEQAKLEAADIIVLQYPFYWYSMPGLMHRWMEQVFQHGWSHGTSGHALEGKTWIASFTTGAPAFAYSREGMMRFELEDYLAPFKSMCILTGMHWGGFVATTGVSYGDRKPENEAATRAKLASHTEKLMALLAKA</sequence>
<dbReference type="Gene3D" id="3.40.50.360">
    <property type="match status" value="1"/>
</dbReference>
<evidence type="ECO:0000313" key="3">
    <source>
        <dbReference type="EMBL" id="VYU06637.1"/>
    </source>
</evidence>
<feature type="domain" description="Flavodoxin-like fold" evidence="2">
    <location>
        <begin position="2"/>
        <end position="172"/>
    </location>
</feature>
<dbReference type="GO" id="GO:0009055">
    <property type="term" value="F:electron transfer activity"/>
    <property type="evidence" value="ECO:0007669"/>
    <property type="project" value="TreeGrafter"/>
</dbReference>
<dbReference type="PANTHER" id="PTHR47307">
    <property type="entry name" value="GLUTATHIONE-REGULATED POTASSIUM-EFFLUX SYSTEM ANCILLARY PROTEIN KEFG"/>
    <property type="match status" value="1"/>
</dbReference>
<protein>
    <submittedName>
        <fullName evidence="3">General stress protein 14</fullName>
        <ecNumber evidence="3">1.6.99.-</ecNumber>
    </submittedName>
</protein>
<organism evidence="3">
    <name type="scientific">Veillonella ratti</name>
    <dbReference type="NCBI Taxonomy" id="103892"/>
    <lineage>
        <taxon>Bacteria</taxon>
        <taxon>Bacillati</taxon>
        <taxon>Bacillota</taxon>
        <taxon>Negativicutes</taxon>
        <taxon>Veillonellales</taxon>
        <taxon>Veillonellaceae</taxon>
        <taxon>Veillonella</taxon>
    </lineage>
</organism>
<dbReference type="GO" id="GO:0010181">
    <property type="term" value="F:FMN binding"/>
    <property type="evidence" value="ECO:0007669"/>
    <property type="project" value="TreeGrafter"/>
</dbReference>
<dbReference type="InterPro" id="IPR029039">
    <property type="entry name" value="Flavoprotein-like_sf"/>
</dbReference>
<dbReference type="InterPro" id="IPR046980">
    <property type="entry name" value="KefG/KefF"/>
</dbReference>
<dbReference type="EC" id="1.6.99.-" evidence="3"/>
<evidence type="ECO:0000259" key="2">
    <source>
        <dbReference type="Pfam" id="PF02525"/>
    </source>
</evidence>
<dbReference type="RefSeq" id="WP_021842664.1">
    <property type="nucleotide sequence ID" value="NZ_CACRUX010000046.1"/>
</dbReference>
<keyword evidence="1 3" id="KW-0560">Oxidoreductase</keyword>
<proteinExistence type="predicted"/>
<accession>A0A6N3BYE2</accession>
<gene>
    <name evidence="3" type="primary">ywrO_1</name>
    <name evidence="3" type="ORF">VRLFYP33_01160</name>
</gene>